<evidence type="ECO:0000313" key="3">
    <source>
        <dbReference type="Proteomes" id="UP000031643"/>
    </source>
</evidence>
<keyword evidence="3" id="KW-1185">Reference proteome</keyword>
<feature type="transmembrane region" description="Helical" evidence="1">
    <location>
        <begin position="238"/>
        <end position="271"/>
    </location>
</feature>
<protein>
    <submittedName>
        <fullName evidence="2">Xanthan biosynthesis exopolysaccharide polymerase GumE</fullName>
    </submittedName>
</protein>
<feature type="transmembrane region" description="Helical" evidence="1">
    <location>
        <begin position="132"/>
        <end position="152"/>
    </location>
</feature>
<keyword evidence="1" id="KW-1133">Transmembrane helix</keyword>
<feature type="transmembrane region" description="Helical" evidence="1">
    <location>
        <begin position="346"/>
        <end position="365"/>
    </location>
</feature>
<feature type="transmembrane region" description="Helical" evidence="1">
    <location>
        <begin position="278"/>
        <end position="297"/>
    </location>
</feature>
<dbReference type="AlphaFoldDB" id="A0A0A8JZA2"/>
<name>A0A0A8JZA2_9HYPH</name>
<feature type="transmembrane region" description="Helical" evidence="1">
    <location>
        <begin position="46"/>
        <end position="65"/>
    </location>
</feature>
<feature type="transmembrane region" description="Helical" evidence="1">
    <location>
        <begin position="108"/>
        <end position="125"/>
    </location>
</feature>
<keyword evidence="1" id="KW-0472">Membrane</keyword>
<evidence type="ECO:0000313" key="2">
    <source>
        <dbReference type="EMBL" id="BAQ15672.1"/>
    </source>
</evidence>
<dbReference type="HOGENOM" id="CLU_052041_0_0_5"/>
<organism evidence="2 3">
    <name type="scientific">Methyloceanibacter caenitepidi</name>
    <dbReference type="NCBI Taxonomy" id="1384459"/>
    <lineage>
        <taxon>Bacteria</taxon>
        <taxon>Pseudomonadati</taxon>
        <taxon>Pseudomonadota</taxon>
        <taxon>Alphaproteobacteria</taxon>
        <taxon>Hyphomicrobiales</taxon>
        <taxon>Hyphomicrobiaceae</taxon>
        <taxon>Methyloceanibacter</taxon>
    </lineage>
</organism>
<feature type="transmembrane region" description="Helical" evidence="1">
    <location>
        <begin position="385"/>
        <end position="415"/>
    </location>
</feature>
<feature type="transmembrane region" description="Helical" evidence="1">
    <location>
        <begin position="77"/>
        <end position="96"/>
    </location>
</feature>
<evidence type="ECO:0000256" key="1">
    <source>
        <dbReference type="SAM" id="Phobius"/>
    </source>
</evidence>
<feature type="transmembrane region" description="Helical" evidence="1">
    <location>
        <begin position="21"/>
        <end position="40"/>
    </location>
</feature>
<reference evidence="2 3" key="1">
    <citation type="submission" date="2014-09" db="EMBL/GenBank/DDBJ databases">
        <title>Genome sequencing of Methyloceanibacter caenitepidi Gela4.</title>
        <authorList>
            <person name="Takeuchi M."/>
            <person name="Susumu S."/>
            <person name="Kamagata Y."/>
            <person name="Oshima K."/>
            <person name="Hattori M."/>
            <person name="Iwasaki W."/>
        </authorList>
    </citation>
    <scope>NUCLEOTIDE SEQUENCE [LARGE SCALE GENOMIC DNA]</scope>
    <source>
        <strain evidence="2 3">Gela4</strain>
    </source>
</reference>
<accession>A0A0A8JZA2</accession>
<keyword evidence="1" id="KW-0812">Transmembrane</keyword>
<dbReference type="STRING" id="1384459.GL4_0202"/>
<gene>
    <name evidence="2" type="ORF">GL4_0202</name>
</gene>
<dbReference type="Proteomes" id="UP000031643">
    <property type="component" value="Chromosome"/>
</dbReference>
<dbReference type="EMBL" id="AP014648">
    <property type="protein sequence ID" value="BAQ15672.1"/>
    <property type="molecule type" value="Genomic_DNA"/>
</dbReference>
<sequence length="461" mass="49776">MGAFRLPSTDQTLPATASASAWFAGAIIVGTVAFNAGLAFLNGHVFPTGATVVMASEALLLFAAGLACRNYLTMNHVALLGLLVAYALALAATRSIAIPGTPFDPKSARDIVIPVIFFLLGRAVGDIRAADRIVLFVTGLLFVVALLEYLSLSTYLSVFKVAQYYIARGTLEASSHSLNVSEGLMVSGVRPEEQGRTLLPFLGGHRVSSLFLEPSTLGNYGAIVALWGAVRTRMTRQIYFWTILGALALVVLSDTRVAAFLALVGLIVLLLPPRLTTPAVFVLPFATIFALCVFAAWTGPVNGKLEVEGLGLYDRLLYSGRVLMSFDIYHWFGLNVSTAQTFDSGYGYVISNFGIVGFALLWTLFMSLRGRTPYFLAFRNVMGVFFAALLCISASQFTIKLAATLWFLLGVLSVAQEPKLAKRFGTARTQLAPPRRIERGWFGTPAGTAPELSVTNKFRRA</sequence>
<dbReference type="KEGG" id="mcg:GL4_0202"/>
<proteinExistence type="predicted"/>